<keyword evidence="7" id="KW-0227">DNA damage</keyword>
<evidence type="ECO:0000256" key="8">
    <source>
        <dbReference type="ARBA" id="ARBA00022801"/>
    </source>
</evidence>
<evidence type="ECO:0000259" key="15">
    <source>
        <dbReference type="Pfam" id="PF02732"/>
    </source>
</evidence>
<gene>
    <name evidence="16" type="ORF">CYBJADRAFT_189398</name>
</gene>
<dbReference type="GO" id="GO:0031573">
    <property type="term" value="P:mitotic intra-S DNA damage checkpoint signaling"/>
    <property type="evidence" value="ECO:0007669"/>
    <property type="project" value="TreeGrafter"/>
</dbReference>
<evidence type="ECO:0000256" key="7">
    <source>
        <dbReference type="ARBA" id="ARBA00022763"/>
    </source>
</evidence>
<dbReference type="AlphaFoldDB" id="A0A1E4S441"/>
<keyword evidence="11" id="KW-0234">DNA repair</keyword>
<feature type="domain" description="ERCC4" evidence="15">
    <location>
        <begin position="456"/>
        <end position="627"/>
    </location>
</feature>
<dbReference type="InterPro" id="IPR033310">
    <property type="entry name" value="Mms4/EME1/EME2"/>
</dbReference>
<keyword evidence="5" id="KW-0479">Metal-binding</keyword>
<dbReference type="PANTHER" id="PTHR21077:SF5">
    <property type="entry name" value="CROSSOVER JUNCTION ENDONUCLEASE MMS4"/>
    <property type="match status" value="1"/>
</dbReference>
<dbReference type="RefSeq" id="XP_020071335.1">
    <property type="nucleotide sequence ID" value="XM_020217343.1"/>
</dbReference>
<dbReference type="GO" id="GO:0031297">
    <property type="term" value="P:replication fork processing"/>
    <property type="evidence" value="ECO:0007669"/>
    <property type="project" value="TreeGrafter"/>
</dbReference>
<dbReference type="GO" id="GO:0008821">
    <property type="term" value="F:crossover junction DNA endonuclease activity"/>
    <property type="evidence" value="ECO:0007669"/>
    <property type="project" value="TreeGrafter"/>
</dbReference>
<sequence length="734" mass="83024">MDASVVLISDSDGDVVEILSEEPVTSTQQNGIEDRNVGGLHAVSPLPKSSAPAEPTTADIRQISYDAITIESSPKVSHHKDDTMLRKLRADRVLKSFCDDISDSDDDVGESSVMSRRVSTVSNLVQTDKPLISTPPKVDSYRKHVSHSYEDIGVDSPGIPAPLSKQAHKPSNSVISAKDDGFNLLDDDANKSTRAKPIQPSLFVPFDEDEDSSLSSIIPVAMKSPSYSKGNKSKDVDETGDDEDTPSIVRHDVILSSSSSSDDEESLVAVSHKAPKQLPENYEFDKRLITTSVGHANPFLKKLIKNASTTREKHDHLRKQRERERLDEQFARSIEQQERDHEVTMDVVQEEDETIDFTSSPDFDEKAPSSFSSSKNKVLHASTSDNQHSTTTTVSSSSTNNATTRNTSGKKTSAEKRLEKEELRRWKDANTVTRKKEDLLSEMVISIPDSVLSLIKSKQCEEILFGIEIREYHKADPFITWQRKVNAEYDQVTDSFMPTSPRVIEEDKCCLVYDAKDFVTIMSMETILNKLNRFKKDNPRFSTIVIMLIGWDQLVQKVKNAENRRYTERIRGSSVEEPNKRRKKKQTLEEQLNLEELETTLAQLKVYGFRIFTTKNVHETTVWLQSFTYAIAQARYDKLVRHPEFANVGNIKSGKDIRDTYFKMLLELKFVTEPRAKRITNNFPSLSSLYQTVQQCNGRLPYGDDGRAVMNTNIESTIIKLFKSHDDKELLHMD</sequence>
<dbReference type="GO" id="GO:0005634">
    <property type="term" value="C:nucleus"/>
    <property type="evidence" value="ECO:0007669"/>
    <property type="project" value="UniProtKB-SubCell"/>
</dbReference>
<dbReference type="EMBL" id="KV453928">
    <property type="protein sequence ID" value="ODV74296.1"/>
    <property type="molecule type" value="Genomic_DNA"/>
</dbReference>
<evidence type="ECO:0000256" key="1">
    <source>
        <dbReference type="ARBA" id="ARBA00001946"/>
    </source>
</evidence>
<evidence type="ECO:0000256" key="13">
    <source>
        <dbReference type="ARBA" id="ARBA00023254"/>
    </source>
</evidence>
<evidence type="ECO:0000256" key="10">
    <source>
        <dbReference type="ARBA" id="ARBA00023172"/>
    </source>
</evidence>
<dbReference type="Proteomes" id="UP000094389">
    <property type="component" value="Unassembled WGS sequence"/>
</dbReference>
<keyword evidence="10" id="KW-0233">DNA recombination</keyword>
<dbReference type="GO" id="GO:0006302">
    <property type="term" value="P:double-strand break repair"/>
    <property type="evidence" value="ECO:0007669"/>
    <property type="project" value="TreeGrafter"/>
</dbReference>
<feature type="region of interest" description="Disordered" evidence="14">
    <location>
        <begin position="21"/>
        <end position="58"/>
    </location>
</feature>
<evidence type="ECO:0000256" key="4">
    <source>
        <dbReference type="ARBA" id="ARBA00022722"/>
    </source>
</evidence>
<evidence type="ECO:0000256" key="3">
    <source>
        <dbReference type="ARBA" id="ARBA00005313"/>
    </source>
</evidence>
<feature type="region of interest" description="Disordered" evidence="14">
    <location>
        <begin position="351"/>
        <end position="419"/>
    </location>
</feature>
<comment type="cofactor">
    <cofactor evidence="1">
        <name>Mg(2+)</name>
        <dbReference type="ChEBI" id="CHEBI:18420"/>
    </cofactor>
</comment>
<keyword evidence="8" id="KW-0378">Hydrolase</keyword>
<evidence type="ECO:0000313" key="16">
    <source>
        <dbReference type="EMBL" id="ODV74296.1"/>
    </source>
</evidence>
<dbReference type="OMA" id="IMSMETI"/>
<evidence type="ECO:0000313" key="17">
    <source>
        <dbReference type="Proteomes" id="UP000094389"/>
    </source>
</evidence>
<dbReference type="GO" id="GO:0003677">
    <property type="term" value="F:DNA binding"/>
    <property type="evidence" value="ECO:0007669"/>
    <property type="project" value="InterPro"/>
</dbReference>
<keyword evidence="4" id="KW-0540">Nuclease</keyword>
<evidence type="ECO:0000256" key="6">
    <source>
        <dbReference type="ARBA" id="ARBA00022759"/>
    </source>
</evidence>
<keyword evidence="6" id="KW-0255">Endonuclease</keyword>
<reference evidence="16 17" key="1">
    <citation type="journal article" date="2016" name="Proc. Natl. Acad. Sci. U.S.A.">
        <title>Comparative genomics of biotechnologically important yeasts.</title>
        <authorList>
            <person name="Riley R."/>
            <person name="Haridas S."/>
            <person name="Wolfe K.H."/>
            <person name="Lopes M.R."/>
            <person name="Hittinger C.T."/>
            <person name="Goeker M."/>
            <person name="Salamov A.A."/>
            <person name="Wisecaver J.H."/>
            <person name="Long T.M."/>
            <person name="Calvey C.H."/>
            <person name="Aerts A.L."/>
            <person name="Barry K.W."/>
            <person name="Choi C."/>
            <person name="Clum A."/>
            <person name="Coughlan A.Y."/>
            <person name="Deshpande S."/>
            <person name="Douglass A.P."/>
            <person name="Hanson S.J."/>
            <person name="Klenk H.-P."/>
            <person name="LaButti K.M."/>
            <person name="Lapidus A."/>
            <person name="Lindquist E.A."/>
            <person name="Lipzen A.M."/>
            <person name="Meier-Kolthoff J.P."/>
            <person name="Ohm R.A."/>
            <person name="Otillar R.P."/>
            <person name="Pangilinan J.L."/>
            <person name="Peng Y."/>
            <person name="Rokas A."/>
            <person name="Rosa C.A."/>
            <person name="Scheuner C."/>
            <person name="Sibirny A.A."/>
            <person name="Slot J.C."/>
            <person name="Stielow J.B."/>
            <person name="Sun H."/>
            <person name="Kurtzman C.P."/>
            <person name="Blackwell M."/>
            <person name="Grigoriev I.V."/>
            <person name="Jeffries T.W."/>
        </authorList>
    </citation>
    <scope>NUCLEOTIDE SEQUENCE [LARGE SCALE GENOMIC DNA]</scope>
    <source>
        <strain evidence="17">ATCC 18201 / CBS 1600 / BCRC 20928 / JCM 3617 / NBRC 0987 / NRRL Y-1542</strain>
    </source>
</reference>
<feature type="compositionally biased region" description="Low complexity" evidence="14">
    <location>
        <begin position="389"/>
        <end position="407"/>
    </location>
</feature>
<feature type="region of interest" description="Disordered" evidence="14">
    <location>
        <begin position="152"/>
        <end position="180"/>
    </location>
</feature>
<evidence type="ECO:0000256" key="11">
    <source>
        <dbReference type="ARBA" id="ARBA00023204"/>
    </source>
</evidence>
<dbReference type="InterPro" id="IPR042530">
    <property type="entry name" value="EME1/EME2_C"/>
</dbReference>
<dbReference type="GeneID" id="30991739"/>
<proteinExistence type="inferred from homology"/>
<evidence type="ECO:0000256" key="9">
    <source>
        <dbReference type="ARBA" id="ARBA00022842"/>
    </source>
</evidence>
<evidence type="ECO:0000256" key="14">
    <source>
        <dbReference type="SAM" id="MobiDB-lite"/>
    </source>
</evidence>
<evidence type="ECO:0000256" key="5">
    <source>
        <dbReference type="ARBA" id="ARBA00022723"/>
    </source>
</evidence>
<dbReference type="STRING" id="983966.A0A1E4S441"/>
<dbReference type="Pfam" id="PF02732">
    <property type="entry name" value="ERCC4"/>
    <property type="match status" value="1"/>
</dbReference>
<comment type="similarity">
    <text evidence="3">Belongs to the EME1/MMS4 family.</text>
</comment>
<feature type="region of interest" description="Disordered" evidence="14">
    <location>
        <begin position="223"/>
        <end position="248"/>
    </location>
</feature>
<evidence type="ECO:0000256" key="12">
    <source>
        <dbReference type="ARBA" id="ARBA00023242"/>
    </source>
</evidence>
<accession>A0A1E4S441</accession>
<dbReference type="Gene3D" id="1.10.150.670">
    <property type="entry name" value="Crossover junction endonuclease EME1, DNA-binding domain"/>
    <property type="match status" value="1"/>
</dbReference>
<keyword evidence="17" id="KW-1185">Reference proteome</keyword>
<dbReference type="InterPro" id="IPR006166">
    <property type="entry name" value="ERCC4_domain"/>
</dbReference>
<dbReference type="OrthoDB" id="343092at2759"/>
<dbReference type="Gene3D" id="3.40.50.10130">
    <property type="match status" value="1"/>
</dbReference>
<dbReference type="PANTHER" id="PTHR21077">
    <property type="entry name" value="EME1 PROTEIN"/>
    <property type="match status" value="1"/>
</dbReference>
<dbReference type="GO" id="GO:0000712">
    <property type="term" value="P:resolution of meiotic recombination intermediates"/>
    <property type="evidence" value="ECO:0007669"/>
    <property type="project" value="TreeGrafter"/>
</dbReference>
<keyword evidence="9" id="KW-0460">Magnesium</keyword>
<evidence type="ECO:0000256" key="2">
    <source>
        <dbReference type="ARBA" id="ARBA00004123"/>
    </source>
</evidence>
<dbReference type="GO" id="GO:0048476">
    <property type="term" value="C:Holliday junction resolvase complex"/>
    <property type="evidence" value="ECO:0007669"/>
    <property type="project" value="InterPro"/>
</dbReference>
<name>A0A1E4S441_CYBJN</name>
<keyword evidence="12" id="KW-0539">Nucleus</keyword>
<feature type="compositionally biased region" description="Polar residues" evidence="14">
    <location>
        <begin position="369"/>
        <end position="388"/>
    </location>
</feature>
<comment type="subcellular location">
    <subcellularLocation>
        <location evidence="2">Nucleus</location>
    </subcellularLocation>
</comment>
<keyword evidence="13" id="KW-0469">Meiosis</keyword>
<organism evidence="16 17">
    <name type="scientific">Cyberlindnera jadinii (strain ATCC 18201 / CBS 1600 / BCRC 20928 / JCM 3617 / NBRC 0987 / NRRL Y-1542)</name>
    <name type="common">Torula yeast</name>
    <name type="synonym">Candida utilis</name>
    <dbReference type="NCBI Taxonomy" id="983966"/>
    <lineage>
        <taxon>Eukaryota</taxon>
        <taxon>Fungi</taxon>
        <taxon>Dikarya</taxon>
        <taxon>Ascomycota</taxon>
        <taxon>Saccharomycotina</taxon>
        <taxon>Saccharomycetes</taxon>
        <taxon>Phaffomycetales</taxon>
        <taxon>Phaffomycetaceae</taxon>
        <taxon>Cyberlindnera</taxon>
    </lineage>
</organism>
<dbReference type="GO" id="GO:0046872">
    <property type="term" value="F:metal ion binding"/>
    <property type="evidence" value="ECO:0007669"/>
    <property type="project" value="UniProtKB-KW"/>
</dbReference>
<protein>
    <recommendedName>
        <fullName evidence="15">ERCC4 domain-containing protein</fullName>
    </recommendedName>
</protein>